<dbReference type="AlphaFoldDB" id="T1BKI1"/>
<evidence type="ECO:0000313" key="1">
    <source>
        <dbReference type="EMBL" id="EQD73456.1"/>
    </source>
</evidence>
<proteinExistence type="predicted"/>
<gene>
    <name evidence="1" type="ORF">B1A_04942</name>
</gene>
<accession>T1BKI1</accession>
<sequence>MVLASALADAAAGIARLDQALAGHPLAQAFLYRARLEAVRRMAAVDGQLIDPWHLAATIEGLRLRMDPYLRIID</sequence>
<name>T1BKI1_9ZZZZ</name>
<feature type="non-terminal residue" evidence="1">
    <location>
        <position position="74"/>
    </location>
</feature>
<protein>
    <submittedName>
        <fullName evidence="1">Uncharacterized protein</fullName>
    </submittedName>
</protein>
<organism evidence="1">
    <name type="scientific">mine drainage metagenome</name>
    <dbReference type="NCBI Taxonomy" id="410659"/>
    <lineage>
        <taxon>unclassified sequences</taxon>
        <taxon>metagenomes</taxon>
        <taxon>ecological metagenomes</taxon>
    </lineage>
</organism>
<reference evidence="1" key="1">
    <citation type="submission" date="2013-08" db="EMBL/GenBank/DDBJ databases">
        <authorList>
            <person name="Mendez C."/>
            <person name="Richter M."/>
            <person name="Ferrer M."/>
            <person name="Sanchez J."/>
        </authorList>
    </citation>
    <scope>NUCLEOTIDE SEQUENCE</scope>
</reference>
<dbReference type="EMBL" id="AUZX01003600">
    <property type="protein sequence ID" value="EQD73456.1"/>
    <property type="molecule type" value="Genomic_DNA"/>
</dbReference>
<reference evidence="1" key="2">
    <citation type="journal article" date="2014" name="ISME J.">
        <title>Microbial stratification in low pH oxic and suboxic macroscopic growths along an acid mine drainage.</title>
        <authorList>
            <person name="Mendez-Garcia C."/>
            <person name="Mesa V."/>
            <person name="Sprenger R.R."/>
            <person name="Richter M."/>
            <person name="Diez M.S."/>
            <person name="Solano J."/>
            <person name="Bargiela R."/>
            <person name="Golyshina O.V."/>
            <person name="Manteca A."/>
            <person name="Ramos J.L."/>
            <person name="Gallego J.R."/>
            <person name="Llorente I."/>
            <person name="Martins Dos Santos V.A."/>
            <person name="Jensen O.N."/>
            <person name="Pelaez A.I."/>
            <person name="Sanchez J."/>
            <person name="Ferrer M."/>
        </authorList>
    </citation>
    <scope>NUCLEOTIDE SEQUENCE</scope>
</reference>
<comment type="caution">
    <text evidence="1">The sequence shown here is derived from an EMBL/GenBank/DDBJ whole genome shotgun (WGS) entry which is preliminary data.</text>
</comment>